<name>A0A8S5SP18_9CAUD</name>
<protein>
    <submittedName>
        <fullName evidence="1">Major capsid protein</fullName>
    </submittedName>
</protein>
<dbReference type="Gene3D" id="3.15.30.10">
    <property type="entry name" value="putative capsid protein of prophage domain like"/>
    <property type="match status" value="1"/>
</dbReference>
<dbReference type="Gene3D" id="3.30.1930.10">
    <property type="entry name" value="capsid protein of prophage domain"/>
    <property type="match status" value="1"/>
</dbReference>
<reference evidence="1" key="1">
    <citation type="journal article" date="2021" name="Proc. Natl. Acad. Sci. U.S.A.">
        <title>A Catalog of Tens of Thousands of Viruses from Human Metagenomes Reveals Hidden Associations with Chronic Diseases.</title>
        <authorList>
            <person name="Tisza M.J."/>
            <person name="Buck C.B."/>
        </authorList>
    </citation>
    <scope>NUCLEOTIDE SEQUENCE</scope>
    <source>
        <strain evidence="1">Ct7Mg7</strain>
    </source>
</reference>
<organism evidence="1">
    <name type="scientific">Myoviridae sp. ct7Mg7</name>
    <dbReference type="NCBI Taxonomy" id="2827661"/>
    <lineage>
        <taxon>Viruses</taxon>
        <taxon>Duplodnaviria</taxon>
        <taxon>Heunggongvirae</taxon>
        <taxon>Uroviricota</taxon>
        <taxon>Caudoviricetes</taxon>
    </lineage>
</organism>
<evidence type="ECO:0000313" key="1">
    <source>
        <dbReference type="EMBL" id="DAF52672.1"/>
    </source>
</evidence>
<sequence>MATGQITNSLIVGLTAQMVQARVNTADASKFYFGAHFPVKRVNGFSWRMLENQLEGKNVAADIHTDNGTIVRKRRPIFDVAQGDIPYIAVSREMTRKDLKDYQTALALANDADASKLVEYWGGDVDFCFNAVQSEIEKIAFQTLSHAGVFKADGKNSASFEANMDYMVDDDKKVATASDWTQKSSDIIADFVKLVKSAKDMNLSPKFAFVNLDTFYTIASNESVIKACASYLNNLANIPQTPDLATVNVMLSRQAWLNGIQLRVIDQTITTEFADGTQKSENPFADNVLVLSESERLGTTQYDILAENNPAIIRAERAHCVIKKYGTCEPTAEITIGQADALPVLDSAYRNVYVKVDGKNDFSYK</sequence>
<accession>A0A8S5SP18</accession>
<proteinExistence type="predicted"/>
<dbReference type="EMBL" id="BK032641">
    <property type="protein sequence ID" value="DAF52672.1"/>
    <property type="molecule type" value="Genomic_DNA"/>
</dbReference>